<comment type="caution">
    <text evidence="1">The sequence shown here is derived from an EMBL/GenBank/DDBJ whole genome shotgun (WGS) entry which is preliminary data.</text>
</comment>
<dbReference type="EMBL" id="BIFT01000001">
    <property type="protein sequence ID" value="GCE27547.1"/>
    <property type="molecule type" value="Genomic_DNA"/>
</dbReference>
<sequence>MTDIYLELAGKKAVAWSLEWPGWCRVRTHEAEAIQALIETEPRYRLIAQRAGLDFTPGDLVVVERLAGDSNTAWGLPAVQAPGESKPLNAATAQRSVALLRASWETLEEVVARSPEKLRKGPRGGGRDRDEIRRHVIEAERAYARKIGIRHKPFRVNDLGALKAMREEIATVLSQPASGEPLVPGGWNASYAFRRMAWHVVDHIWEIEDRRDAWL</sequence>
<dbReference type="Proteomes" id="UP000287171">
    <property type="component" value="Unassembled WGS sequence"/>
</dbReference>
<accession>A0A402B8A0</accession>
<reference evidence="2" key="1">
    <citation type="submission" date="2018-12" db="EMBL/GenBank/DDBJ databases">
        <title>Tengunoibacter tsumagoiensis gen. nov., sp. nov., Dictyobacter kobayashii sp. nov., D. alpinus sp. nov., and D. joshuensis sp. nov. and description of Dictyobacteraceae fam. nov. within the order Ktedonobacterales isolated from Tengu-no-mugimeshi.</title>
        <authorList>
            <person name="Wang C.M."/>
            <person name="Zheng Y."/>
            <person name="Sakai Y."/>
            <person name="Toyoda A."/>
            <person name="Minakuchi Y."/>
            <person name="Abe K."/>
            <person name="Yokota A."/>
            <person name="Yabe S."/>
        </authorList>
    </citation>
    <scope>NUCLEOTIDE SEQUENCE [LARGE SCALE GENOMIC DNA]</scope>
    <source>
        <strain evidence="2">Uno16</strain>
    </source>
</reference>
<keyword evidence="2" id="KW-1185">Reference proteome</keyword>
<gene>
    <name evidence="1" type="ORF">KDA_30310</name>
</gene>
<dbReference type="OrthoDB" id="3390394at2"/>
<protein>
    <submittedName>
        <fullName evidence="1">Uncharacterized protein</fullName>
    </submittedName>
</protein>
<organism evidence="1 2">
    <name type="scientific">Dictyobacter alpinus</name>
    <dbReference type="NCBI Taxonomy" id="2014873"/>
    <lineage>
        <taxon>Bacteria</taxon>
        <taxon>Bacillati</taxon>
        <taxon>Chloroflexota</taxon>
        <taxon>Ktedonobacteria</taxon>
        <taxon>Ktedonobacterales</taxon>
        <taxon>Dictyobacteraceae</taxon>
        <taxon>Dictyobacter</taxon>
    </lineage>
</organism>
<name>A0A402B8A0_9CHLR</name>
<proteinExistence type="predicted"/>
<dbReference type="AlphaFoldDB" id="A0A402B8A0"/>
<evidence type="ECO:0000313" key="2">
    <source>
        <dbReference type="Proteomes" id="UP000287171"/>
    </source>
</evidence>
<evidence type="ECO:0000313" key="1">
    <source>
        <dbReference type="EMBL" id="GCE27547.1"/>
    </source>
</evidence>